<proteinExistence type="predicted"/>
<dbReference type="GO" id="GO:0008270">
    <property type="term" value="F:zinc ion binding"/>
    <property type="evidence" value="ECO:0007669"/>
    <property type="project" value="UniProtKB-KW"/>
</dbReference>
<dbReference type="PANTHER" id="PTHR33198">
    <property type="entry name" value="ANK_REP_REGION DOMAIN-CONTAINING PROTEIN-RELATED"/>
    <property type="match status" value="1"/>
</dbReference>
<feature type="compositionally biased region" description="Basic residues" evidence="2">
    <location>
        <begin position="431"/>
        <end position="440"/>
    </location>
</feature>
<keyword evidence="5" id="KW-1185">Reference proteome</keyword>
<dbReference type="OrthoDB" id="7699448at2759"/>
<dbReference type="InterPro" id="IPR001878">
    <property type="entry name" value="Znf_CCHC"/>
</dbReference>
<dbReference type="AlphaFoldDB" id="A0A6H5IP94"/>
<dbReference type="PROSITE" id="PS50158">
    <property type="entry name" value="ZF_CCHC"/>
    <property type="match status" value="1"/>
</dbReference>
<feature type="region of interest" description="Disordered" evidence="2">
    <location>
        <begin position="431"/>
        <end position="452"/>
    </location>
</feature>
<dbReference type="Proteomes" id="UP000479190">
    <property type="component" value="Unassembled WGS sequence"/>
</dbReference>
<keyword evidence="1" id="KW-0479">Metal-binding</keyword>
<organism evidence="4 5">
    <name type="scientific">Trichogramma brassicae</name>
    <dbReference type="NCBI Taxonomy" id="86971"/>
    <lineage>
        <taxon>Eukaryota</taxon>
        <taxon>Metazoa</taxon>
        <taxon>Ecdysozoa</taxon>
        <taxon>Arthropoda</taxon>
        <taxon>Hexapoda</taxon>
        <taxon>Insecta</taxon>
        <taxon>Pterygota</taxon>
        <taxon>Neoptera</taxon>
        <taxon>Endopterygota</taxon>
        <taxon>Hymenoptera</taxon>
        <taxon>Apocrita</taxon>
        <taxon>Proctotrupomorpha</taxon>
        <taxon>Chalcidoidea</taxon>
        <taxon>Trichogrammatidae</taxon>
        <taxon>Trichogramma</taxon>
    </lineage>
</organism>
<evidence type="ECO:0000256" key="1">
    <source>
        <dbReference type="PROSITE-ProRule" id="PRU00047"/>
    </source>
</evidence>
<evidence type="ECO:0000256" key="2">
    <source>
        <dbReference type="SAM" id="MobiDB-lite"/>
    </source>
</evidence>
<feature type="domain" description="CCHC-type" evidence="3">
    <location>
        <begin position="211"/>
        <end position="225"/>
    </location>
</feature>
<evidence type="ECO:0000259" key="3">
    <source>
        <dbReference type="PROSITE" id="PS50158"/>
    </source>
</evidence>
<evidence type="ECO:0000313" key="4">
    <source>
        <dbReference type="EMBL" id="CAB0040099.1"/>
    </source>
</evidence>
<dbReference type="EMBL" id="CADCXV010001001">
    <property type="protein sequence ID" value="CAB0040099.1"/>
    <property type="molecule type" value="Genomic_DNA"/>
</dbReference>
<protein>
    <recommendedName>
        <fullName evidence="3">CCHC-type domain-containing protein</fullName>
    </recommendedName>
</protein>
<accession>A0A6H5IP94</accession>
<dbReference type="PANTHER" id="PTHR33198:SF19">
    <property type="entry name" value="CCHC-TYPE DOMAIN-CONTAINING PROTEIN"/>
    <property type="match status" value="1"/>
</dbReference>
<dbReference type="Gene3D" id="4.10.60.10">
    <property type="entry name" value="Zinc finger, CCHC-type"/>
    <property type="match status" value="1"/>
</dbReference>
<keyword evidence="1" id="KW-0863">Zinc-finger</keyword>
<feature type="region of interest" description="Disordered" evidence="2">
    <location>
        <begin position="252"/>
        <end position="278"/>
    </location>
</feature>
<dbReference type="Pfam" id="PF00098">
    <property type="entry name" value="zf-CCHC"/>
    <property type="match status" value="1"/>
</dbReference>
<dbReference type="SUPFAM" id="SSF57756">
    <property type="entry name" value="Retrovirus zinc finger-like domains"/>
    <property type="match status" value="1"/>
</dbReference>
<keyword evidence="1" id="KW-0862">Zinc</keyword>
<gene>
    <name evidence="4" type="ORF">TBRA_LOCUS11831</name>
</gene>
<name>A0A6H5IP94_9HYME</name>
<dbReference type="GO" id="GO:0003676">
    <property type="term" value="F:nucleic acid binding"/>
    <property type="evidence" value="ECO:0007669"/>
    <property type="project" value="InterPro"/>
</dbReference>
<sequence>MATIDSKIKLEYELGKDDWETFVERLELFFFANGITEKKKQAAILLTRVSADTYKLAKNLCHPKLLKDQEFETVKKLLSDHLCPKPSETMERCKFYASKQGPTENLSDFVARLKELSLHCNFEKIETALRDQLVCGLIDHETKIDLFKQSELTFESAFKLALAREKAELNAASTEKITASSSKQDDKINAVKTKFSSRNSRNGKNRADWICYCCGKKGHLARDCRHRHQKCKKCKRPGHLEATCRSQKRNIQHLPASSQKEHTSSDDNNASTASEEEDKTYELNSLRTNCYTANNVAHSESARTPWPIVQKKPLQIAQRAVIYNNTRRGTSSTLLYFRLCSPGARLVLASIVSRDASLISRANMTAARAIYATVVSACVPTRRGTLALIPAMRFVFCRGQAALMLSARMSNATQKLTPILGSLTAILASRARAHTHKHTRPQPGRRVDQEPR</sequence>
<reference evidence="4 5" key="1">
    <citation type="submission" date="2020-02" db="EMBL/GenBank/DDBJ databases">
        <authorList>
            <person name="Ferguson B K."/>
        </authorList>
    </citation>
    <scope>NUCLEOTIDE SEQUENCE [LARGE SCALE GENOMIC DNA]</scope>
</reference>
<evidence type="ECO:0000313" key="5">
    <source>
        <dbReference type="Proteomes" id="UP000479190"/>
    </source>
</evidence>
<dbReference type="SMART" id="SM00343">
    <property type="entry name" value="ZnF_C2HC"/>
    <property type="match status" value="2"/>
</dbReference>
<dbReference type="InterPro" id="IPR036875">
    <property type="entry name" value="Znf_CCHC_sf"/>
</dbReference>